<organism evidence="1 2">
    <name type="scientific">Curvularia clavata</name>
    <dbReference type="NCBI Taxonomy" id="95742"/>
    <lineage>
        <taxon>Eukaryota</taxon>
        <taxon>Fungi</taxon>
        <taxon>Dikarya</taxon>
        <taxon>Ascomycota</taxon>
        <taxon>Pezizomycotina</taxon>
        <taxon>Dothideomycetes</taxon>
        <taxon>Pleosporomycetidae</taxon>
        <taxon>Pleosporales</taxon>
        <taxon>Pleosporineae</taxon>
        <taxon>Pleosporaceae</taxon>
        <taxon>Curvularia</taxon>
    </lineage>
</organism>
<sequence length="275" mass="31405">MAQQTLQPHAEPGIPGIRYHFWDPDTSCYCLMKKIHSTAHDEEYEYLIWAGWRDICGLYFPISAVTPNGPRWHFWVETRLSPRAPFYKWPDHIAAKCLPIRPNDIPVLGNTYLCIKCKWANFDTPSGWREVLAEFVSSLSAKYTDQVLFLIVAVGWKCMYFVWDPLNEIHQPQLFIHPSNGLQPWLVDTRIKAIHSTEWVNTTTGEISCEHAMELECWETVSIAGQNVLRNRNALGMIEQFLVGVQSAGAALELKATALWEQNATAALEQNPTAF</sequence>
<evidence type="ECO:0000313" key="1">
    <source>
        <dbReference type="EMBL" id="USP74524.1"/>
    </source>
</evidence>
<proteinExistence type="predicted"/>
<dbReference type="AlphaFoldDB" id="A0A9Q8Z466"/>
<dbReference type="VEuPathDB" id="FungiDB:yc1106_01798"/>
<gene>
    <name evidence="1" type="ORF">yc1106_01798</name>
</gene>
<protein>
    <submittedName>
        <fullName evidence="1">Uncharacterized protein</fullName>
    </submittedName>
</protein>
<dbReference type="OrthoDB" id="5240244at2759"/>
<accession>A0A9Q8Z466</accession>
<name>A0A9Q8Z466_CURCL</name>
<dbReference type="EMBL" id="CP089274">
    <property type="protein sequence ID" value="USP74524.1"/>
    <property type="molecule type" value="Genomic_DNA"/>
</dbReference>
<evidence type="ECO:0000313" key="2">
    <source>
        <dbReference type="Proteomes" id="UP001056012"/>
    </source>
</evidence>
<keyword evidence="2" id="KW-1185">Reference proteome</keyword>
<dbReference type="Proteomes" id="UP001056012">
    <property type="component" value="Chromosome 1"/>
</dbReference>
<reference evidence="1" key="1">
    <citation type="submission" date="2021-12" db="EMBL/GenBank/DDBJ databases">
        <title>Curvularia clavata genome.</title>
        <authorList>
            <person name="Cao Y."/>
        </authorList>
    </citation>
    <scope>NUCLEOTIDE SEQUENCE</scope>
    <source>
        <strain evidence="1">Yc1106</strain>
    </source>
</reference>